<evidence type="ECO:0000256" key="5">
    <source>
        <dbReference type="ARBA" id="ARBA00023163"/>
    </source>
</evidence>
<name>A0A1F7U3D6_9BACT</name>
<dbReference type="STRING" id="1802391.A3D72_02190"/>
<keyword evidence="2" id="KW-0805">Transcription regulation</keyword>
<dbReference type="EMBL" id="MGDZ01000051">
    <property type="protein sequence ID" value="OGL72780.1"/>
    <property type="molecule type" value="Genomic_DNA"/>
</dbReference>
<dbReference type="NCBIfam" id="TIGR02937">
    <property type="entry name" value="sigma70-ECF"/>
    <property type="match status" value="1"/>
</dbReference>
<dbReference type="Gene3D" id="1.10.1740.10">
    <property type="match status" value="1"/>
</dbReference>
<dbReference type="GO" id="GO:0006352">
    <property type="term" value="P:DNA-templated transcription initiation"/>
    <property type="evidence" value="ECO:0007669"/>
    <property type="project" value="InterPro"/>
</dbReference>
<dbReference type="InterPro" id="IPR013324">
    <property type="entry name" value="RNA_pol_sigma_r3/r4-like"/>
</dbReference>
<reference evidence="8 9" key="1">
    <citation type="journal article" date="2016" name="Nat. Commun.">
        <title>Thousands of microbial genomes shed light on interconnected biogeochemical processes in an aquifer system.</title>
        <authorList>
            <person name="Anantharaman K."/>
            <person name="Brown C.T."/>
            <person name="Hug L.A."/>
            <person name="Sharon I."/>
            <person name="Castelle C.J."/>
            <person name="Probst A.J."/>
            <person name="Thomas B.C."/>
            <person name="Singh A."/>
            <person name="Wilkins M.J."/>
            <person name="Karaoz U."/>
            <person name="Brodie E.L."/>
            <person name="Williams K.H."/>
            <person name="Hubbard S.S."/>
            <person name="Banfield J.F."/>
        </authorList>
    </citation>
    <scope>NUCLEOTIDE SEQUENCE [LARGE SCALE GENOMIC DNA]</scope>
</reference>
<proteinExistence type="inferred from homology"/>
<evidence type="ECO:0000256" key="2">
    <source>
        <dbReference type="ARBA" id="ARBA00023015"/>
    </source>
</evidence>
<feature type="domain" description="RNA polymerase sigma factor 70 region 4 type 2" evidence="7">
    <location>
        <begin position="106"/>
        <end position="157"/>
    </location>
</feature>
<comment type="similarity">
    <text evidence="1">Belongs to the sigma-70 factor family. ECF subfamily.</text>
</comment>
<dbReference type="InterPro" id="IPR013249">
    <property type="entry name" value="RNA_pol_sigma70_r4_t2"/>
</dbReference>
<dbReference type="GO" id="GO:0003677">
    <property type="term" value="F:DNA binding"/>
    <property type="evidence" value="ECO:0007669"/>
    <property type="project" value="UniProtKB-KW"/>
</dbReference>
<keyword evidence="5" id="KW-0804">Transcription</keyword>
<evidence type="ECO:0000256" key="3">
    <source>
        <dbReference type="ARBA" id="ARBA00023082"/>
    </source>
</evidence>
<accession>A0A1F7U3D6</accession>
<dbReference type="InterPro" id="IPR036388">
    <property type="entry name" value="WH-like_DNA-bd_sf"/>
</dbReference>
<dbReference type="PANTHER" id="PTHR43133">
    <property type="entry name" value="RNA POLYMERASE ECF-TYPE SIGMA FACTO"/>
    <property type="match status" value="1"/>
</dbReference>
<dbReference type="Gene3D" id="1.10.10.10">
    <property type="entry name" value="Winged helix-like DNA-binding domain superfamily/Winged helix DNA-binding domain"/>
    <property type="match status" value="1"/>
</dbReference>
<dbReference type="SUPFAM" id="SSF88659">
    <property type="entry name" value="Sigma3 and sigma4 domains of RNA polymerase sigma factors"/>
    <property type="match status" value="1"/>
</dbReference>
<keyword evidence="3" id="KW-0731">Sigma factor</keyword>
<comment type="caution">
    <text evidence="8">The sequence shown here is derived from an EMBL/GenBank/DDBJ whole genome shotgun (WGS) entry which is preliminary data.</text>
</comment>
<dbReference type="SUPFAM" id="SSF88946">
    <property type="entry name" value="Sigma2 domain of RNA polymerase sigma factors"/>
    <property type="match status" value="1"/>
</dbReference>
<dbReference type="InterPro" id="IPR014284">
    <property type="entry name" value="RNA_pol_sigma-70_dom"/>
</dbReference>
<evidence type="ECO:0000313" key="9">
    <source>
        <dbReference type="Proteomes" id="UP000176303"/>
    </source>
</evidence>
<organism evidence="8 9">
    <name type="scientific">Candidatus Uhrbacteria bacterium RIFCSPHIGHO2_02_FULL_57_19</name>
    <dbReference type="NCBI Taxonomy" id="1802391"/>
    <lineage>
        <taxon>Bacteria</taxon>
        <taxon>Candidatus Uhriibacteriota</taxon>
    </lineage>
</organism>
<gene>
    <name evidence="8" type="ORF">A3D72_02190</name>
</gene>
<evidence type="ECO:0000259" key="6">
    <source>
        <dbReference type="Pfam" id="PF04542"/>
    </source>
</evidence>
<protein>
    <submittedName>
        <fullName evidence="8">Uncharacterized protein</fullName>
    </submittedName>
</protein>
<dbReference type="Pfam" id="PF08281">
    <property type="entry name" value="Sigma70_r4_2"/>
    <property type="match status" value="1"/>
</dbReference>
<keyword evidence="4" id="KW-0238">DNA-binding</keyword>
<dbReference type="Proteomes" id="UP000176303">
    <property type="component" value="Unassembled WGS sequence"/>
</dbReference>
<evidence type="ECO:0000259" key="7">
    <source>
        <dbReference type="Pfam" id="PF08281"/>
    </source>
</evidence>
<dbReference type="Pfam" id="PF04542">
    <property type="entry name" value="Sigma70_r2"/>
    <property type="match status" value="1"/>
</dbReference>
<evidence type="ECO:0000313" key="8">
    <source>
        <dbReference type="EMBL" id="OGL72780.1"/>
    </source>
</evidence>
<feature type="domain" description="RNA polymerase sigma-70 region 2" evidence="6">
    <location>
        <begin position="9"/>
        <end position="77"/>
    </location>
</feature>
<sequence length="179" mass="20963">MGKADFRRFYETHLPKIYRFVFFRVAGNRHQAEDLTSEIFIKALEHFDSYDERRSKSSWIFTIARNHLANYYRSAGRVVTDEDFESLPVAADDLEERFAAGEEEEMLIRGIGKLRPKEAELVRMKYLDELSYEEMAGVLGRDKGALKVATFRAMQQLREVMRPYAPAIEPRTRDDDQQV</sequence>
<evidence type="ECO:0000256" key="1">
    <source>
        <dbReference type="ARBA" id="ARBA00010641"/>
    </source>
</evidence>
<dbReference type="PANTHER" id="PTHR43133:SF8">
    <property type="entry name" value="RNA POLYMERASE SIGMA FACTOR HI_1459-RELATED"/>
    <property type="match status" value="1"/>
</dbReference>
<evidence type="ECO:0000256" key="4">
    <source>
        <dbReference type="ARBA" id="ARBA00023125"/>
    </source>
</evidence>
<dbReference type="InterPro" id="IPR013325">
    <property type="entry name" value="RNA_pol_sigma_r2"/>
</dbReference>
<dbReference type="GO" id="GO:0016987">
    <property type="term" value="F:sigma factor activity"/>
    <property type="evidence" value="ECO:0007669"/>
    <property type="project" value="UniProtKB-KW"/>
</dbReference>
<dbReference type="AlphaFoldDB" id="A0A1F7U3D6"/>
<dbReference type="InterPro" id="IPR039425">
    <property type="entry name" value="RNA_pol_sigma-70-like"/>
</dbReference>
<dbReference type="InterPro" id="IPR007627">
    <property type="entry name" value="RNA_pol_sigma70_r2"/>
</dbReference>